<feature type="region of interest" description="Disordered" evidence="1">
    <location>
        <begin position="1"/>
        <end position="29"/>
    </location>
</feature>
<dbReference type="Proteomes" id="UP001501000">
    <property type="component" value="Unassembled WGS sequence"/>
</dbReference>
<protein>
    <submittedName>
        <fullName evidence="2">Uncharacterized protein</fullName>
    </submittedName>
</protein>
<organism evidence="2 3">
    <name type="scientific">Streptomyces gulbargensis</name>
    <dbReference type="NCBI Taxonomy" id="364901"/>
    <lineage>
        <taxon>Bacteria</taxon>
        <taxon>Bacillati</taxon>
        <taxon>Actinomycetota</taxon>
        <taxon>Actinomycetes</taxon>
        <taxon>Kitasatosporales</taxon>
        <taxon>Streptomycetaceae</taxon>
        <taxon>Streptomyces</taxon>
    </lineage>
</organism>
<gene>
    <name evidence="2" type="ORF">GCM10022244_49620</name>
</gene>
<reference evidence="3" key="1">
    <citation type="journal article" date="2019" name="Int. J. Syst. Evol. Microbiol.">
        <title>The Global Catalogue of Microorganisms (GCM) 10K type strain sequencing project: providing services to taxonomists for standard genome sequencing and annotation.</title>
        <authorList>
            <consortium name="The Broad Institute Genomics Platform"/>
            <consortium name="The Broad Institute Genome Sequencing Center for Infectious Disease"/>
            <person name="Wu L."/>
            <person name="Ma J."/>
        </authorList>
    </citation>
    <scope>NUCLEOTIDE SEQUENCE [LARGE SCALE GENOMIC DNA]</scope>
    <source>
        <strain evidence="3">JCM 16956</strain>
    </source>
</reference>
<name>A0ABP7N4P1_9ACTN</name>
<evidence type="ECO:0000313" key="2">
    <source>
        <dbReference type="EMBL" id="GAA3935247.1"/>
    </source>
</evidence>
<keyword evidence="3" id="KW-1185">Reference proteome</keyword>
<accession>A0ABP7N4P1</accession>
<evidence type="ECO:0000256" key="1">
    <source>
        <dbReference type="SAM" id="MobiDB-lite"/>
    </source>
</evidence>
<proteinExistence type="predicted"/>
<evidence type="ECO:0000313" key="3">
    <source>
        <dbReference type="Proteomes" id="UP001501000"/>
    </source>
</evidence>
<sequence>MTSAAGRWAGPGSVAPGPPDGNLRARHPPLSFTGRITAMNARSVELFRGPAGAERADFLAERGETFLRVTGGLPPDTPVAVPWYGGGAPLDLAVATVTRDAPPRAYDFRITAEPTAFLLVAFRRMPAWKAIARGGLRAGGRRPWLATRLGTLISTP</sequence>
<comment type="caution">
    <text evidence="2">The sequence shown here is derived from an EMBL/GenBank/DDBJ whole genome shotgun (WGS) entry which is preliminary data.</text>
</comment>
<dbReference type="EMBL" id="BAABAJ010000021">
    <property type="protein sequence ID" value="GAA3935247.1"/>
    <property type="molecule type" value="Genomic_DNA"/>
</dbReference>